<name>A0AAV9P8J0_9PEZI</name>
<evidence type="ECO:0000313" key="4">
    <source>
        <dbReference type="EMBL" id="KAK5169391.1"/>
    </source>
</evidence>
<feature type="domain" description="USP" evidence="3">
    <location>
        <begin position="49"/>
        <end position="646"/>
    </location>
</feature>
<keyword evidence="5" id="KW-1185">Reference proteome</keyword>
<dbReference type="PANTHER" id="PTHR24006:SF904">
    <property type="entry name" value="UBIQUITIN CARBOXYL-TERMINAL HYDROLASE 16"/>
    <property type="match status" value="1"/>
</dbReference>
<dbReference type="PROSITE" id="PS00972">
    <property type="entry name" value="USP_1"/>
    <property type="match status" value="1"/>
</dbReference>
<dbReference type="GO" id="GO:0016579">
    <property type="term" value="P:protein deubiquitination"/>
    <property type="evidence" value="ECO:0007669"/>
    <property type="project" value="InterPro"/>
</dbReference>
<comment type="caution">
    <text evidence="4">The sequence shown here is derived from an EMBL/GenBank/DDBJ whole genome shotgun (WGS) entry which is preliminary data.</text>
</comment>
<dbReference type="RefSeq" id="XP_064658737.1">
    <property type="nucleotide sequence ID" value="XM_064802612.1"/>
</dbReference>
<keyword evidence="2" id="KW-1133">Transmembrane helix</keyword>
<evidence type="ECO:0000256" key="1">
    <source>
        <dbReference type="SAM" id="MobiDB-lite"/>
    </source>
</evidence>
<gene>
    <name evidence="4" type="ORF">LTR77_005366</name>
</gene>
<dbReference type="InterPro" id="IPR038765">
    <property type="entry name" value="Papain-like_cys_pep_sf"/>
</dbReference>
<dbReference type="InterPro" id="IPR018200">
    <property type="entry name" value="USP_CS"/>
</dbReference>
<keyword evidence="2" id="KW-0472">Membrane</keyword>
<dbReference type="InterPro" id="IPR028889">
    <property type="entry name" value="USP"/>
</dbReference>
<dbReference type="GO" id="GO:0005829">
    <property type="term" value="C:cytosol"/>
    <property type="evidence" value="ECO:0007669"/>
    <property type="project" value="TreeGrafter"/>
</dbReference>
<evidence type="ECO:0000313" key="5">
    <source>
        <dbReference type="Proteomes" id="UP001337655"/>
    </source>
</evidence>
<dbReference type="Proteomes" id="UP001337655">
    <property type="component" value="Unassembled WGS sequence"/>
</dbReference>
<dbReference type="Pfam" id="PF00443">
    <property type="entry name" value="UCH"/>
    <property type="match status" value="1"/>
</dbReference>
<proteinExistence type="predicted"/>
<accession>A0AAV9P8J0</accession>
<feature type="compositionally biased region" description="Low complexity" evidence="1">
    <location>
        <begin position="587"/>
        <end position="600"/>
    </location>
</feature>
<feature type="transmembrane region" description="Helical" evidence="2">
    <location>
        <begin position="12"/>
        <end position="32"/>
    </location>
</feature>
<evidence type="ECO:0000259" key="3">
    <source>
        <dbReference type="PROSITE" id="PS50235"/>
    </source>
</evidence>
<feature type="compositionally biased region" description="Low complexity" evidence="1">
    <location>
        <begin position="497"/>
        <end position="515"/>
    </location>
</feature>
<organism evidence="4 5">
    <name type="scientific">Saxophila tyrrhenica</name>
    <dbReference type="NCBI Taxonomy" id="1690608"/>
    <lineage>
        <taxon>Eukaryota</taxon>
        <taxon>Fungi</taxon>
        <taxon>Dikarya</taxon>
        <taxon>Ascomycota</taxon>
        <taxon>Pezizomycotina</taxon>
        <taxon>Dothideomycetes</taxon>
        <taxon>Dothideomycetidae</taxon>
        <taxon>Mycosphaerellales</taxon>
        <taxon>Extremaceae</taxon>
        <taxon>Saxophila</taxon>
    </lineage>
</organism>
<dbReference type="Gene3D" id="3.90.70.10">
    <property type="entry name" value="Cysteine proteinases"/>
    <property type="match status" value="1"/>
</dbReference>
<protein>
    <recommendedName>
        <fullName evidence="3">USP domain-containing protein</fullName>
    </recommendedName>
</protein>
<evidence type="ECO:0000256" key="2">
    <source>
        <dbReference type="SAM" id="Phobius"/>
    </source>
</evidence>
<dbReference type="GeneID" id="89926708"/>
<feature type="compositionally biased region" description="Low complexity" evidence="1">
    <location>
        <begin position="526"/>
        <end position="558"/>
    </location>
</feature>
<dbReference type="PANTHER" id="PTHR24006">
    <property type="entry name" value="UBIQUITIN CARBOXYL-TERMINAL HYDROLASE"/>
    <property type="match status" value="1"/>
</dbReference>
<feature type="region of interest" description="Disordered" evidence="1">
    <location>
        <begin position="483"/>
        <end position="614"/>
    </location>
</feature>
<dbReference type="GO" id="GO:0004843">
    <property type="term" value="F:cysteine-type deubiquitinase activity"/>
    <property type="evidence" value="ECO:0007669"/>
    <property type="project" value="InterPro"/>
</dbReference>
<feature type="region of interest" description="Disordered" evidence="1">
    <location>
        <begin position="189"/>
        <end position="275"/>
    </location>
</feature>
<dbReference type="CDD" id="cd02662">
    <property type="entry name" value="Peptidase_C19F"/>
    <property type="match status" value="1"/>
</dbReference>
<dbReference type="AlphaFoldDB" id="A0AAV9P8J0"/>
<dbReference type="PROSITE" id="PS50235">
    <property type="entry name" value="USP_3"/>
    <property type="match status" value="1"/>
</dbReference>
<dbReference type="GO" id="GO:0005634">
    <property type="term" value="C:nucleus"/>
    <property type="evidence" value="ECO:0007669"/>
    <property type="project" value="TreeGrafter"/>
</dbReference>
<dbReference type="InterPro" id="IPR050164">
    <property type="entry name" value="Peptidase_C19"/>
</dbReference>
<sequence>MPDRPLRIAGYAAGASLAAVTLIYCFGPTFFLDDEAANSSRSSRKKGVVGLVNPANDCFINSVLQVLAGLPELRIYLIREMHRRKLDGPELYEDLTAALEEQARKKDSKPVPEWKLLGFQQGLVTAGLKEVLDALNERPIYKKTISAQPFIRVVEQSFKTRISRSQQDAQELLQVIAERLAEEHYAGRRARRYARSHGLAPGRGETSREADETPANGGGEADATVSNKDSTVEGLPLPQDTKPPSINGEAEAGQLKSSIEVTPPSNPDETADEEDEIGSFPLEGRLDSLVECSHCGFKPRPTISPFVTLTLNVPPDTSSTTLNACFDLLFKQEQIDDFVCDRCRLDHALQVNAKQLAKRGISDGERQALEADKQKLETALRDDPETPPKDVKLPDLATAPKRRISRHMRISRFPRVLALHLSRSVYSDSYSTKNNAKVSFPETLPLGGLLDRKTYRLLGAVTHKGGHNSGHYETFRRQYLSPPFSTPASMGKDGIFSMRSSPVPSPRMSAAPSPRLNGRSSREADSPTSSPDPQLLSTPSLDSPTSSSASSRSFPYLSQERQKQAPTSVPLDAIPTPGLPTPPPPRSADSSSLKRQSSLSTALSRGRRKAGPDRWWRISDEKVKEGKTSDVLGMQKEVYLLFYEMIDERLV</sequence>
<dbReference type="EMBL" id="JAVRRT010000008">
    <property type="protein sequence ID" value="KAK5169391.1"/>
    <property type="molecule type" value="Genomic_DNA"/>
</dbReference>
<keyword evidence="2" id="KW-0812">Transmembrane</keyword>
<dbReference type="InterPro" id="IPR001394">
    <property type="entry name" value="Peptidase_C19_UCH"/>
</dbReference>
<feature type="compositionally biased region" description="Pro residues" evidence="1">
    <location>
        <begin position="577"/>
        <end position="586"/>
    </location>
</feature>
<dbReference type="SUPFAM" id="SSF54001">
    <property type="entry name" value="Cysteine proteinases"/>
    <property type="match status" value="1"/>
</dbReference>
<reference evidence="4 5" key="1">
    <citation type="submission" date="2023-08" db="EMBL/GenBank/DDBJ databases">
        <title>Black Yeasts Isolated from many extreme environments.</title>
        <authorList>
            <person name="Coleine C."/>
            <person name="Stajich J.E."/>
            <person name="Selbmann L."/>
        </authorList>
    </citation>
    <scope>NUCLEOTIDE SEQUENCE [LARGE SCALE GENOMIC DNA]</scope>
    <source>
        <strain evidence="4 5">CCFEE 5935</strain>
    </source>
</reference>